<proteinExistence type="predicted"/>
<sequence>MLIRTILVAGAFAMATVPAQAQSLDKAPPGGAYKKVSELVKLPDFLPGMGTLYVDPKTLPVGPFLAYDRDGRLASTIYMVPVEDIQAQKKFDNLKTAGGKVDHVDMYFNAGHPGVEKPHYHVVLWHIAEADEARVAK</sequence>
<keyword evidence="3" id="KW-0614">Plasmid</keyword>
<accession>A0A4D8Q8Z6</accession>
<geneLocation type="plasmid" evidence="3">
    <name>p2</name>
</geneLocation>
<dbReference type="EMBL" id="CP032332">
    <property type="protein sequence ID" value="QCO05791.1"/>
    <property type="molecule type" value="Genomic_DNA"/>
</dbReference>
<name>A0A4D8Q8Z6_AZOBR</name>
<dbReference type="Pfam" id="PF18197">
    <property type="entry name" value="TTHB210-like"/>
    <property type="match status" value="1"/>
</dbReference>
<dbReference type="InterPro" id="IPR040832">
    <property type="entry name" value="TTHB210-like_dom"/>
</dbReference>
<feature type="domain" description="TTHB210-like" evidence="2">
    <location>
        <begin position="68"/>
        <end position="108"/>
    </location>
</feature>
<evidence type="ECO:0000259" key="2">
    <source>
        <dbReference type="Pfam" id="PF18197"/>
    </source>
</evidence>
<feature type="chain" id="PRO_5020920096" description="TTHB210-like domain-containing protein" evidence="1">
    <location>
        <begin position="22"/>
        <end position="137"/>
    </location>
</feature>
<dbReference type="Gene3D" id="3.30.200.270">
    <property type="match status" value="1"/>
</dbReference>
<protein>
    <recommendedName>
        <fullName evidence="2">TTHB210-like domain-containing protein</fullName>
    </recommendedName>
</protein>
<feature type="signal peptide" evidence="1">
    <location>
        <begin position="1"/>
        <end position="21"/>
    </location>
</feature>
<dbReference type="InterPro" id="IPR033786">
    <property type="entry name" value="TTHB210-like"/>
</dbReference>
<dbReference type="AlphaFoldDB" id="A0A4D8Q8Z6"/>
<evidence type="ECO:0000313" key="4">
    <source>
        <dbReference type="Proteomes" id="UP000298596"/>
    </source>
</evidence>
<gene>
    <name evidence="3" type="ORF">D3867_28275</name>
</gene>
<dbReference type="CDD" id="cd11669">
    <property type="entry name" value="TTHB210-like"/>
    <property type="match status" value="1"/>
</dbReference>
<evidence type="ECO:0000313" key="3">
    <source>
        <dbReference type="EMBL" id="QCO05791.1"/>
    </source>
</evidence>
<evidence type="ECO:0000256" key="1">
    <source>
        <dbReference type="SAM" id="SignalP"/>
    </source>
</evidence>
<organism evidence="3 4">
    <name type="scientific">Azospirillum brasilense</name>
    <dbReference type="NCBI Taxonomy" id="192"/>
    <lineage>
        <taxon>Bacteria</taxon>
        <taxon>Pseudomonadati</taxon>
        <taxon>Pseudomonadota</taxon>
        <taxon>Alphaproteobacteria</taxon>
        <taxon>Rhodospirillales</taxon>
        <taxon>Azospirillaceae</taxon>
        <taxon>Azospirillum</taxon>
    </lineage>
</organism>
<dbReference type="Proteomes" id="UP000298596">
    <property type="component" value="Plasmid p2"/>
</dbReference>
<reference evidence="3 4" key="1">
    <citation type="submission" date="2018-09" db="EMBL/GenBank/DDBJ databases">
        <title>Whole genome based analysis of evolution and adaptive divergence in Indian and Brazilian strains of Azospirillum brasilense.</title>
        <authorList>
            <person name="Singh C."/>
            <person name="Tripathi A.K."/>
        </authorList>
    </citation>
    <scope>NUCLEOTIDE SEQUENCE [LARGE SCALE GENOMIC DNA]</scope>
    <source>
        <strain evidence="3 4">MTCC4036</strain>
        <plasmid evidence="3 4">p2</plasmid>
    </source>
</reference>
<keyword evidence="1" id="KW-0732">Signal</keyword>